<dbReference type="PATRIC" id="fig|451.8.peg.235"/>
<evidence type="ECO:0000313" key="8">
    <source>
        <dbReference type="EMBL" id="SCY58074.1"/>
    </source>
</evidence>
<feature type="domain" description="Succinylglutamate desuccinylase/Aspartoacylase catalytic" evidence="6">
    <location>
        <begin position="48"/>
        <end position="226"/>
    </location>
</feature>
<dbReference type="InterPro" id="IPR053138">
    <property type="entry name" value="N-alpha-Ac-DABA_deacetylase"/>
</dbReference>
<dbReference type="Proteomes" id="UP000032414">
    <property type="component" value="Chromosome I"/>
</dbReference>
<reference evidence="7" key="2">
    <citation type="submission" date="2014-09" db="EMBL/GenBank/DDBJ databases">
        <authorList>
            <person name="GOMEZ-VALERO Laura"/>
        </authorList>
    </citation>
    <scope>NUCLEOTIDE SEQUENCE</scope>
    <source>
        <strain evidence="7">ATCC33218</strain>
    </source>
</reference>
<evidence type="ECO:0000256" key="3">
    <source>
        <dbReference type="ARBA" id="ARBA00022801"/>
    </source>
</evidence>
<protein>
    <submittedName>
        <fullName evidence="7">Succinylglutamate desuccinylase/aspartoacylase family protein</fullName>
    </submittedName>
</protein>
<feature type="transmembrane region" description="Helical" evidence="5">
    <location>
        <begin position="80"/>
        <end position="101"/>
    </location>
</feature>
<sequence length="339" mass="37722">MNRRKSIKIANETIKAGESRCVKLALAMLYTSSSLEVPVYVFHGKKEGPVLFITAAIHGDEINGVEIMRRLHHSSYIKRLRGTLITIPIVNVYGLMLHSRYLPDRRDLNRQFPGSERGSMASKLANLIMTEIVEHSTHGIDLHTGAIHRSNYPQVRFSRKSELSEKMAEAFATPICVPSSIRDGSLRHATENLNIPVIVYEAGEALRFDEFAIKLGVQGILRVMNFLGMLSPSAGKHIAKKRISSAVAKSTFWIRASTSGMVVDSKPLGYKVSRNELLCHIVDPLGDDRDTICCPYEGVIIGKTNIPLVNEGDALFHVALFEDLDELELPTTDSPDEWD</sequence>
<evidence type="ECO:0000313" key="10">
    <source>
        <dbReference type="Proteomes" id="UP000182998"/>
    </source>
</evidence>
<dbReference type="GO" id="GO:0016811">
    <property type="term" value="F:hydrolase activity, acting on carbon-nitrogen (but not peptide) bonds, in linear amides"/>
    <property type="evidence" value="ECO:0007669"/>
    <property type="project" value="InterPro"/>
</dbReference>
<evidence type="ECO:0000256" key="4">
    <source>
        <dbReference type="ARBA" id="ARBA00022833"/>
    </source>
</evidence>
<dbReference type="Gene3D" id="3.40.630.10">
    <property type="entry name" value="Zn peptidases"/>
    <property type="match status" value="1"/>
</dbReference>
<dbReference type="EMBL" id="FMVN01000010">
    <property type="protein sequence ID" value="SCY58074.1"/>
    <property type="molecule type" value="Genomic_DNA"/>
</dbReference>
<evidence type="ECO:0000256" key="2">
    <source>
        <dbReference type="ARBA" id="ARBA00022723"/>
    </source>
</evidence>
<dbReference type="GO" id="GO:0016788">
    <property type="term" value="F:hydrolase activity, acting on ester bonds"/>
    <property type="evidence" value="ECO:0007669"/>
    <property type="project" value="InterPro"/>
</dbReference>
<evidence type="ECO:0000313" key="7">
    <source>
        <dbReference type="EMBL" id="CEG60237.1"/>
    </source>
</evidence>
<dbReference type="PANTHER" id="PTHR37326:SF2">
    <property type="entry name" value="SUCCINYLGLUTAMATE DESUCCINYLASE_ASPARTOACYLASE FAMILY PROTEIN"/>
    <property type="match status" value="1"/>
</dbReference>
<keyword evidence="5" id="KW-0812">Transmembrane</keyword>
<reference evidence="8 10" key="3">
    <citation type="submission" date="2016-10" db="EMBL/GenBank/DDBJ databases">
        <authorList>
            <person name="Varghese N."/>
            <person name="Submissions S."/>
        </authorList>
    </citation>
    <scope>NUCLEOTIDE SEQUENCE [LARGE SCALE GENOMIC DNA]</scope>
    <source>
        <strain evidence="8 10">ATCC 33218</strain>
    </source>
</reference>
<keyword evidence="5" id="KW-0472">Membrane</keyword>
<keyword evidence="3" id="KW-0378">Hydrolase</keyword>
<dbReference type="PIRSF" id="PIRSF039012">
    <property type="entry name" value="ASP"/>
    <property type="match status" value="1"/>
</dbReference>
<evidence type="ECO:0000313" key="9">
    <source>
        <dbReference type="Proteomes" id="UP000032414"/>
    </source>
</evidence>
<name>A0A098GE17_LEGMI</name>
<keyword evidence="10" id="KW-1185">Reference proteome</keyword>
<dbReference type="KEGG" id="tmc:LMI_0918"/>
<dbReference type="SUPFAM" id="SSF53187">
    <property type="entry name" value="Zn-dependent exopeptidases"/>
    <property type="match status" value="1"/>
</dbReference>
<accession>A0A098GE17</accession>
<dbReference type="RefSeq" id="WP_045098684.1">
    <property type="nucleotide sequence ID" value="NZ_CP020614.1"/>
</dbReference>
<dbReference type="EMBL" id="LN614830">
    <property type="protein sequence ID" value="CEG60237.1"/>
    <property type="molecule type" value="Genomic_DNA"/>
</dbReference>
<gene>
    <name evidence="7" type="ORF">LMI_0918</name>
    <name evidence="8" type="ORF">SAMN02982997_02142</name>
</gene>
<dbReference type="PANTHER" id="PTHR37326">
    <property type="entry name" value="BLL3975 PROTEIN"/>
    <property type="match status" value="1"/>
</dbReference>
<dbReference type="GO" id="GO:0046872">
    <property type="term" value="F:metal ion binding"/>
    <property type="evidence" value="ECO:0007669"/>
    <property type="project" value="UniProtKB-KW"/>
</dbReference>
<dbReference type="InterPro" id="IPR055438">
    <property type="entry name" value="AstE_AspA_cat"/>
</dbReference>
<keyword evidence="4" id="KW-0862">Zinc</keyword>
<proteinExistence type="predicted"/>
<dbReference type="HOGENOM" id="CLU_035605_0_1_6"/>
<comment type="cofactor">
    <cofactor evidence="1">
        <name>Zn(2+)</name>
        <dbReference type="ChEBI" id="CHEBI:29105"/>
    </cofactor>
</comment>
<evidence type="ECO:0000256" key="1">
    <source>
        <dbReference type="ARBA" id="ARBA00001947"/>
    </source>
</evidence>
<dbReference type="InterPro" id="IPR043795">
    <property type="entry name" value="N-alpha-Ac-DABA-like"/>
</dbReference>
<dbReference type="STRING" id="451.B6N58_10845"/>
<reference evidence="9" key="1">
    <citation type="submission" date="2014-09" db="EMBL/GenBank/DDBJ databases">
        <authorList>
            <person name="Gomez-Valero L."/>
        </authorList>
    </citation>
    <scope>NUCLEOTIDE SEQUENCE [LARGE SCALE GENOMIC DNA]</scope>
    <source>
        <strain evidence="9">ATCC33218</strain>
    </source>
</reference>
<dbReference type="Proteomes" id="UP000182998">
    <property type="component" value="Unassembled WGS sequence"/>
</dbReference>
<dbReference type="CDD" id="cd06251">
    <property type="entry name" value="M14_ASTE_ASPA-like"/>
    <property type="match status" value="1"/>
</dbReference>
<keyword evidence="5" id="KW-1133">Transmembrane helix</keyword>
<dbReference type="Pfam" id="PF24827">
    <property type="entry name" value="AstE_AspA_cat"/>
    <property type="match status" value="1"/>
</dbReference>
<dbReference type="AlphaFoldDB" id="A0A098GE17"/>
<evidence type="ECO:0000259" key="6">
    <source>
        <dbReference type="Pfam" id="PF24827"/>
    </source>
</evidence>
<organism evidence="7 9">
    <name type="scientific">Legionella micdadei</name>
    <name type="common">Tatlockia micdadei</name>
    <dbReference type="NCBI Taxonomy" id="451"/>
    <lineage>
        <taxon>Bacteria</taxon>
        <taxon>Pseudomonadati</taxon>
        <taxon>Pseudomonadota</taxon>
        <taxon>Gammaproteobacteria</taxon>
        <taxon>Legionellales</taxon>
        <taxon>Legionellaceae</taxon>
        <taxon>Legionella</taxon>
    </lineage>
</organism>
<keyword evidence="2" id="KW-0479">Metal-binding</keyword>
<evidence type="ECO:0000256" key="5">
    <source>
        <dbReference type="SAM" id="Phobius"/>
    </source>
</evidence>